<accession>A0A2S1ENF9</accession>
<evidence type="ECO:0000259" key="1">
    <source>
        <dbReference type="Pfam" id="PF02737"/>
    </source>
</evidence>
<organism evidence="2 3">
    <name type="scientific">Limosilactobacillus reuteri</name>
    <name type="common">Lactobacillus reuteri</name>
    <dbReference type="NCBI Taxonomy" id="1598"/>
    <lineage>
        <taxon>Bacteria</taxon>
        <taxon>Bacillati</taxon>
        <taxon>Bacillota</taxon>
        <taxon>Bacilli</taxon>
        <taxon>Lactobacillales</taxon>
        <taxon>Lactobacillaceae</taxon>
        <taxon>Limosilactobacillus</taxon>
    </lineage>
</organism>
<dbReference type="GO" id="GO:0006631">
    <property type="term" value="P:fatty acid metabolic process"/>
    <property type="evidence" value="ECO:0007669"/>
    <property type="project" value="InterPro"/>
</dbReference>
<dbReference type="Gene3D" id="3.40.50.720">
    <property type="entry name" value="NAD(P)-binding Rossmann-like Domain"/>
    <property type="match status" value="1"/>
</dbReference>
<dbReference type="Pfam" id="PF02737">
    <property type="entry name" value="3HCDH_N"/>
    <property type="match status" value="1"/>
</dbReference>
<dbReference type="InterPro" id="IPR036291">
    <property type="entry name" value="NAD(P)-bd_dom_sf"/>
</dbReference>
<dbReference type="InterPro" id="IPR006176">
    <property type="entry name" value="3-OHacyl-CoA_DH_NAD-bd"/>
</dbReference>
<feature type="domain" description="3-hydroxyacyl-CoA dehydrogenase NAD binding" evidence="1">
    <location>
        <begin position="4"/>
        <end position="50"/>
    </location>
</feature>
<evidence type="ECO:0000313" key="2">
    <source>
        <dbReference type="EMBL" id="AWD61494.1"/>
    </source>
</evidence>
<dbReference type="EMBL" id="CP027805">
    <property type="protein sequence ID" value="AWD61494.1"/>
    <property type="molecule type" value="Genomic_DNA"/>
</dbReference>
<name>A0A2S1ENF9_LIMRT</name>
<dbReference type="SUPFAM" id="SSF51735">
    <property type="entry name" value="NAD(P)-binding Rossmann-fold domains"/>
    <property type="match status" value="1"/>
</dbReference>
<gene>
    <name evidence="2" type="primary">paaH</name>
    <name evidence="2" type="ORF">LWHH1689_0128</name>
</gene>
<sequence>MKNIMIAGAGVLGSQIAYQTALSGFNVSVYNHHIDTAERRIKALKSDYERD</sequence>
<dbReference type="Proteomes" id="UP000244369">
    <property type="component" value="Chromosome"/>
</dbReference>
<protein>
    <submittedName>
        <fullName evidence="2">3-hydroxybutyryl-CoA dehydrogenase</fullName>
    </submittedName>
</protein>
<dbReference type="GO" id="GO:0070403">
    <property type="term" value="F:NAD+ binding"/>
    <property type="evidence" value="ECO:0007669"/>
    <property type="project" value="InterPro"/>
</dbReference>
<reference evidence="2 3" key="1">
    <citation type="submission" date="2018-03" db="EMBL/GenBank/DDBJ databases">
        <title>Complete Genome Sequence of the Chinese traditional Highland Barley wine Isolate Lactobacillus reuteri WHH1689.</title>
        <authorList>
            <person name="Chen S."/>
            <person name="Chen L."/>
            <person name="Chen L."/>
            <person name="Li Y."/>
        </authorList>
    </citation>
    <scope>NUCLEOTIDE SEQUENCE [LARGE SCALE GENOMIC DNA]</scope>
    <source>
        <strain evidence="2 3">WHH1689</strain>
    </source>
</reference>
<dbReference type="AlphaFoldDB" id="A0A2S1ENF9"/>
<proteinExistence type="predicted"/>
<evidence type="ECO:0000313" key="3">
    <source>
        <dbReference type="Proteomes" id="UP000244369"/>
    </source>
</evidence>